<protein>
    <submittedName>
        <fullName evidence="10">Death-associated inhibitor of apoptosis 2-like</fullName>
    </submittedName>
</protein>
<evidence type="ECO:0000256" key="4">
    <source>
        <dbReference type="ARBA" id="ARBA00022771"/>
    </source>
</evidence>
<dbReference type="FunFam" id="3.30.40.10:FF:000184">
    <property type="entry name" value="Baculoviral IAP repeat containing 2"/>
    <property type="match status" value="1"/>
</dbReference>
<dbReference type="GO" id="GO:0043066">
    <property type="term" value="P:negative regulation of apoptotic process"/>
    <property type="evidence" value="ECO:0007669"/>
    <property type="project" value="TreeGrafter"/>
</dbReference>
<feature type="compositionally biased region" description="Low complexity" evidence="7">
    <location>
        <begin position="93"/>
        <end position="109"/>
    </location>
</feature>
<dbReference type="GO" id="GO:0004869">
    <property type="term" value="F:cysteine-type endopeptidase inhibitor activity"/>
    <property type="evidence" value="ECO:0007669"/>
    <property type="project" value="UniProtKB-ARBA"/>
</dbReference>
<dbReference type="KEGG" id="tpal:117652864"/>
<dbReference type="GO" id="GO:0005829">
    <property type="term" value="C:cytosol"/>
    <property type="evidence" value="ECO:0007669"/>
    <property type="project" value="UniProtKB-ARBA"/>
</dbReference>
<evidence type="ECO:0000256" key="5">
    <source>
        <dbReference type="ARBA" id="ARBA00022833"/>
    </source>
</evidence>
<dbReference type="GO" id="GO:0051726">
    <property type="term" value="P:regulation of cell cycle"/>
    <property type="evidence" value="ECO:0007669"/>
    <property type="project" value="TreeGrafter"/>
</dbReference>
<dbReference type="Gene3D" id="1.10.1170.10">
    <property type="entry name" value="Inhibitor Of Apoptosis Protein (2mihbC-IAP-1), Chain A"/>
    <property type="match status" value="3"/>
</dbReference>
<comment type="similarity">
    <text evidence="1">Belongs to the IAP family.</text>
</comment>
<sequence>MNVEENRLRTFQNWPANAAVDPQRIAKAGFYCTGNGLEVQCFCCGGQIEDWNYGDQVMARHRRLSPACPFVSNPSSSGNVPLCGAPREIPTNSFPSPTSQSRSSGSSTRHNAAHLGMWDQTTMFRSEATRLETFSSWPVPDIVTPEQLAKAGFYYQGTGDKVKCAFCSGVVGFWEAGDDPEKEHRRHFPSCPFLYNIPVGNIPINAEAGDPCSQLGVRDLNTDATDPKLAMKELGIQSHHGPRNPSYATVESRLRTFENWPSDVTQKPDELAAAGFYYTGNGDQVRCFHCDGGLRLWDPSDDPWMEHARWFNTCGYVTLVKGEQFVKQAIVQHSPSAFTQTMLDSSLPSTPQRRPQPNKHPVTDRDLQRLMTSESVMAALGTGLDITRIKTALRQKLEQTGLPFSTADALIEAALDVQTEEFADQDLRMDLPSSTRTFQRSTQWRQNVQNDADGEDDHQWETETEEEGDEEVDSEPERNNGLQRTNQQVNNHNEGGAEGEEDSTITHDLQNCSLQGSVGVACNAMSQSMPSLAASMNSKTGEKNGSCRQSLPLLPSMEEDLLCLDKKVSLEEENRRLKEARQCKICMDSEACVVFLPCGHLVTCVNCAPSLSDCPICRQPIKATVRTFLS</sequence>
<evidence type="ECO:0000256" key="2">
    <source>
        <dbReference type="ARBA" id="ARBA00022703"/>
    </source>
</evidence>
<dbReference type="InParanoid" id="A0A6P9A8R6"/>
<dbReference type="CDD" id="cd16713">
    <property type="entry name" value="RING-HC_BIRC2_3_7"/>
    <property type="match status" value="1"/>
</dbReference>
<dbReference type="FunCoup" id="A0A6P9A8R6">
    <property type="interactions" value="2052"/>
</dbReference>
<dbReference type="Pfam" id="PF13920">
    <property type="entry name" value="zf-C3HC4_3"/>
    <property type="match status" value="1"/>
</dbReference>
<keyword evidence="9" id="KW-1185">Reference proteome</keyword>
<dbReference type="Proteomes" id="UP000515158">
    <property type="component" value="Unplaced"/>
</dbReference>
<gene>
    <name evidence="10" type="primary">LOC117652864</name>
</gene>
<dbReference type="GO" id="GO:0022416">
    <property type="term" value="P:chaeta development"/>
    <property type="evidence" value="ECO:0007669"/>
    <property type="project" value="UniProtKB-ARBA"/>
</dbReference>
<evidence type="ECO:0000256" key="1">
    <source>
        <dbReference type="ARBA" id="ARBA00006672"/>
    </source>
</evidence>
<evidence type="ECO:0000256" key="7">
    <source>
        <dbReference type="SAM" id="MobiDB-lite"/>
    </source>
</evidence>
<dbReference type="FunFam" id="1.10.1170.10:FF:000003">
    <property type="entry name" value="E3 ubiquitin-protein ligase XIAP"/>
    <property type="match status" value="1"/>
</dbReference>
<dbReference type="Gene3D" id="1.10.8.10">
    <property type="entry name" value="DNA helicase RuvA subunit, C-terminal domain"/>
    <property type="match status" value="1"/>
</dbReference>
<dbReference type="GO" id="GO:0043027">
    <property type="term" value="F:cysteine-type endopeptidase inhibitor activity involved in apoptotic process"/>
    <property type="evidence" value="ECO:0007669"/>
    <property type="project" value="UniProtKB-ARBA"/>
</dbReference>
<dbReference type="SUPFAM" id="SSF57924">
    <property type="entry name" value="Inhibitor of apoptosis (IAP) repeat"/>
    <property type="match status" value="3"/>
</dbReference>
<evidence type="ECO:0000313" key="9">
    <source>
        <dbReference type="Proteomes" id="UP000515158"/>
    </source>
</evidence>
<keyword evidence="5" id="KW-0862">Zinc</keyword>
<dbReference type="InterPro" id="IPR050784">
    <property type="entry name" value="IAP"/>
</dbReference>
<dbReference type="Gene3D" id="3.30.40.10">
    <property type="entry name" value="Zinc/RING finger domain, C3HC4 (zinc finger)"/>
    <property type="match status" value="1"/>
</dbReference>
<feature type="compositionally biased region" description="Acidic residues" evidence="7">
    <location>
        <begin position="452"/>
        <end position="474"/>
    </location>
</feature>
<organism evidence="10">
    <name type="scientific">Thrips palmi</name>
    <name type="common">Melon thrips</name>
    <dbReference type="NCBI Taxonomy" id="161013"/>
    <lineage>
        <taxon>Eukaryota</taxon>
        <taxon>Metazoa</taxon>
        <taxon>Ecdysozoa</taxon>
        <taxon>Arthropoda</taxon>
        <taxon>Hexapoda</taxon>
        <taxon>Insecta</taxon>
        <taxon>Pterygota</taxon>
        <taxon>Neoptera</taxon>
        <taxon>Paraneoptera</taxon>
        <taxon>Thysanoptera</taxon>
        <taxon>Terebrantia</taxon>
        <taxon>Thripoidea</taxon>
        <taxon>Thripidae</taxon>
        <taxon>Thrips</taxon>
    </lineage>
</organism>
<dbReference type="PROSITE" id="PS50089">
    <property type="entry name" value="ZF_RING_2"/>
    <property type="match status" value="1"/>
</dbReference>
<dbReference type="PROSITE" id="PS50143">
    <property type="entry name" value="BIR_REPEAT_2"/>
    <property type="match status" value="3"/>
</dbReference>
<dbReference type="PANTHER" id="PTHR10044">
    <property type="entry name" value="INHIBITOR OF APOPTOSIS"/>
    <property type="match status" value="1"/>
</dbReference>
<feature type="compositionally biased region" description="Polar residues" evidence="7">
    <location>
        <begin position="432"/>
        <end position="450"/>
    </location>
</feature>
<dbReference type="PANTHER" id="PTHR10044:SF139">
    <property type="entry name" value="DEATH-ASSOCIATED INHIBITOR OF APOPTOSIS 2"/>
    <property type="match status" value="1"/>
</dbReference>
<dbReference type="GeneID" id="117652864"/>
<dbReference type="GO" id="GO:0061630">
    <property type="term" value="F:ubiquitin protein ligase activity"/>
    <property type="evidence" value="ECO:0007669"/>
    <property type="project" value="TreeGrafter"/>
</dbReference>
<dbReference type="RefSeq" id="XP_034253925.1">
    <property type="nucleotide sequence ID" value="XM_034398034.1"/>
</dbReference>
<feature type="region of interest" description="Disordered" evidence="7">
    <location>
        <begin position="341"/>
        <end position="363"/>
    </location>
</feature>
<evidence type="ECO:0000259" key="8">
    <source>
        <dbReference type="PROSITE" id="PS50089"/>
    </source>
</evidence>
<dbReference type="GO" id="GO:0008270">
    <property type="term" value="F:zinc ion binding"/>
    <property type="evidence" value="ECO:0007669"/>
    <property type="project" value="UniProtKB-KW"/>
</dbReference>
<dbReference type="OrthoDB" id="774873at2759"/>
<dbReference type="GO" id="GO:0031398">
    <property type="term" value="P:positive regulation of protein ubiquitination"/>
    <property type="evidence" value="ECO:0007669"/>
    <property type="project" value="TreeGrafter"/>
</dbReference>
<reference evidence="10" key="1">
    <citation type="submission" date="2025-08" db="UniProtKB">
        <authorList>
            <consortium name="RefSeq"/>
        </authorList>
    </citation>
    <scope>IDENTIFICATION</scope>
    <source>
        <tissue evidence="10">Total insect</tissue>
    </source>
</reference>
<evidence type="ECO:0000313" key="10">
    <source>
        <dbReference type="RefSeq" id="XP_034253925.1"/>
    </source>
</evidence>
<proteinExistence type="inferred from homology"/>
<dbReference type="GO" id="GO:0031625">
    <property type="term" value="F:ubiquitin protein ligase binding"/>
    <property type="evidence" value="ECO:0007669"/>
    <property type="project" value="UniProtKB-ARBA"/>
</dbReference>
<keyword evidence="2" id="KW-0053">Apoptosis</keyword>
<dbReference type="SMART" id="SM00184">
    <property type="entry name" value="RING"/>
    <property type="match status" value="1"/>
</dbReference>
<feature type="region of interest" description="Disordered" evidence="7">
    <location>
        <begin position="426"/>
        <end position="504"/>
    </location>
</feature>
<dbReference type="GO" id="GO:0048471">
    <property type="term" value="C:perinuclear region of cytoplasm"/>
    <property type="evidence" value="ECO:0007669"/>
    <property type="project" value="UniProtKB-ARBA"/>
</dbReference>
<dbReference type="InterPro" id="IPR001841">
    <property type="entry name" value="Znf_RING"/>
</dbReference>
<feature type="compositionally biased region" description="Polar residues" evidence="7">
    <location>
        <begin position="341"/>
        <end position="355"/>
    </location>
</feature>
<keyword evidence="4 6" id="KW-0863">Zinc-finger</keyword>
<evidence type="ECO:0000256" key="6">
    <source>
        <dbReference type="PROSITE-ProRule" id="PRU00175"/>
    </source>
</evidence>
<feature type="domain" description="RING-type" evidence="8">
    <location>
        <begin position="583"/>
        <end position="618"/>
    </location>
</feature>
<name>A0A6P9A8R6_THRPL</name>
<dbReference type="GO" id="GO:0089720">
    <property type="term" value="F:caspase binding"/>
    <property type="evidence" value="ECO:0007669"/>
    <property type="project" value="UniProtKB-ARBA"/>
</dbReference>
<dbReference type="InterPro" id="IPR013083">
    <property type="entry name" value="Znf_RING/FYVE/PHD"/>
</dbReference>
<dbReference type="CDD" id="cd00022">
    <property type="entry name" value="BIR"/>
    <property type="match status" value="3"/>
</dbReference>
<dbReference type="GO" id="GO:0006915">
    <property type="term" value="P:apoptotic process"/>
    <property type="evidence" value="ECO:0007669"/>
    <property type="project" value="UniProtKB-KW"/>
</dbReference>
<dbReference type="SMART" id="SM00238">
    <property type="entry name" value="BIR"/>
    <property type="match status" value="3"/>
</dbReference>
<keyword evidence="3" id="KW-0479">Metal-binding</keyword>
<dbReference type="PROSITE" id="PS01282">
    <property type="entry name" value="BIR_REPEAT_1"/>
    <property type="match status" value="1"/>
</dbReference>
<dbReference type="AlphaFoldDB" id="A0A6P9A8R6"/>
<feature type="compositionally biased region" description="Polar residues" evidence="7">
    <location>
        <begin position="480"/>
        <end position="489"/>
    </location>
</feature>
<feature type="region of interest" description="Disordered" evidence="7">
    <location>
        <begin position="77"/>
        <end position="110"/>
    </location>
</feature>
<accession>A0A6P9A8R6</accession>
<dbReference type="InterPro" id="IPR001370">
    <property type="entry name" value="BIR_rpt"/>
</dbReference>
<dbReference type="GO" id="GO:0005634">
    <property type="term" value="C:nucleus"/>
    <property type="evidence" value="ECO:0007669"/>
    <property type="project" value="TreeGrafter"/>
</dbReference>
<evidence type="ECO:0000256" key="3">
    <source>
        <dbReference type="ARBA" id="ARBA00022723"/>
    </source>
</evidence>
<dbReference type="GO" id="GO:0070936">
    <property type="term" value="P:protein K48-linked ubiquitination"/>
    <property type="evidence" value="ECO:0007669"/>
    <property type="project" value="UniProtKB-ARBA"/>
</dbReference>
<dbReference type="Pfam" id="PF00653">
    <property type="entry name" value="BIR"/>
    <property type="match status" value="3"/>
</dbReference>
<dbReference type="FunFam" id="1.10.1170.10:FF:000002">
    <property type="entry name" value="Baculoviral IAP repeat containing 7"/>
    <property type="match status" value="1"/>
</dbReference>